<feature type="transmembrane region" description="Helical" evidence="6">
    <location>
        <begin position="119"/>
        <end position="140"/>
    </location>
</feature>
<comment type="subcellular location">
    <subcellularLocation>
        <location evidence="1">Endomembrane system</location>
        <topology evidence="1">Multi-pass membrane protein</topology>
    </subcellularLocation>
</comment>
<gene>
    <name evidence="7" type="ORF">MYAM1_004097</name>
</gene>
<feature type="transmembrane region" description="Helical" evidence="6">
    <location>
        <begin position="414"/>
        <end position="439"/>
    </location>
</feature>
<dbReference type="AlphaFoldDB" id="A0AAJ5Z2S5"/>
<feature type="transmembrane region" description="Helical" evidence="6">
    <location>
        <begin position="192"/>
        <end position="210"/>
    </location>
</feature>
<evidence type="ECO:0000313" key="7">
    <source>
        <dbReference type="EMBL" id="WFD01335.1"/>
    </source>
</evidence>
<keyword evidence="3 6" id="KW-0812">Transmembrane</keyword>
<dbReference type="GO" id="GO:0012505">
    <property type="term" value="C:endomembrane system"/>
    <property type="evidence" value="ECO:0007669"/>
    <property type="project" value="UniProtKB-SubCell"/>
</dbReference>
<feature type="transmembrane region" description="Helical" evidence="6">
    <location>
        <begin position="275"/>
        <end position="297"/>
    </location>
</feature>
<feature type="transmembrane region" description="Helical" evidence="6">
    <location>
        <begin position="375"/>
        <end position="393"/>
    </location>
</feature>
<evidence type="ECO:0000256" key="2">
    <source>
        <dbReference type="ARBA" id="ARBA00022448"/>
    </source>
</evidence>
<dbReference type="InterPro" id="IPR036259">
    <property type="entry name" value="MFS_trans_sf"/>
</dbReference>
<evidence type="ECO:0000256" key="5">
    <source>
        <dbReference type="ARBA" id="ARBA00023136"/>
    </source>
</evidence>
<feature type="transmembrane region" description="Helical" evidence="6">
    <location>
        <begin position="91"/>
        <end position="113"/>
    </location>
</feature>
<dbReference type="Proteomes" id="UP001219567">
    <property type="component" value="Chromosome 8"/>
</dbReference>
<keyword evidence="4 6" id="KW-1133">Transmembrane helix</keyword>
<organism evidence="7 8">
    <name type="scientific">Malassezia yamatoensis</name>
    <dbReference type="NCBI Taxonomy" id="253288"/>
    <lineage>
        <taxon>Eukaryota</taxon>
        <taxon>Fungi</taxon>
        <taxon>Dikarya</taxon>
        <taxon>Basidiomycota</taxon>
        <taxon>Ustilaginomycotina</taxon>
        <taxon>Malasseziomycetes</taxon>
        <taxon>Malasseziales</taxon>
        <taxon>Malasseziaceae</taxon>
        <taxon>Malassezia</taxon>
    </lineage>
</organism>
<name>A0AAJ5Z2S5_9BASI</name>
<reference evidence="7 8" key="1">
    <citation type="submission" date="2023-03" db="EMBL/GenBank/DDBJ databases">
        <title>Mating type loci evolution in Malassezia.</title>
        <authorList>
            <person name="Coelho M.A."/>
        </authorList>
    </citation>
    <scope>NUCLEOTIDE SEQUENCE [LARGE SCALE GENOMIC DNA]</scope>
    <source>
        <strain evidence="7 8">CBS 9725</strain>
    </source>
</reference>
<dbReference type="Pfam" id="PF07690">
    <property type="entry name" value="MFS_1"/>
    <property type="match status" value="1"/>
</dbReference>
<dbReference type="InterPro" id="IPR051068">
    <property type="entry name" value="MFS_Domain-Containing_Protein"/>
</dbReference>
<keyword evidence="5 6" id="KW-0472">Membrane</keyword>
<feature type="transmembrane region" description="Helical" evidence="6">
    <location>
        <begin position="161"/>
        <end position="180"/>
    </location>
</feature>
<keyword evidence="2" id="KW-0813">Transport</keyword>
<dbReference type="EMBL" id="CP119950">
    <property type="protein sequence ID" value="WFD01335.1"/>
    <property type="molecule type" value="Genomic_DNA"/>
</dbReference>
<protein>
    <submittedName>
        <fullName evidence="7">Uncharacterized protein</fullName>
    </submittedName>
</protein>
<accession>A0AAJ5Z2S5</accession>
<keyword evidence="8" id="KW-1185">Reference proteome</keyword>
<feature type="transmembrane region" description="Helical" evidence="6">
    <location>
        <begin position="237"/>
        <end position="263"/>
    </location>
</feature>
<dbReference type="PANTHER" id="PTHR23510">
    <property type="entry name" value="INNER MEMBRANE TRANSPORT PROTEIN YAJR"/>
    <property type="match status" value="1"/>
</dbReference>
<evidence type="ECO:0000256" key="3">
    <source>
        <dbReference type="ARBA" id="ARBA00022692"/>
    </source>
</evidence>
<sequence>MAEKPTDEQVSRLGLLKRFFFIDLVALQFGIDSTLWLATAYSYIATLVPSELTNHYLSIAQLLPSGVQFFVSLLVGPTIAYFGCGMKWPMVAFILCSAIGNFIYSCSGLHGIGNVWGLIGGRMLSGLASGSSSLSMTYIVNSSSTVERLEALSQYRTMAGFAMVLGPALSIPLTVFAFSIGKFEVNGNNAPTFVSAGIALLIAVITAIAVRDMRAKKLNFFDIMIRNRDEILKGESVLWQVPALGLILLFVSSFLMADCLFLMSNLMRSETNWDLSLTLISGLQAVVFLVALVGSLCTDTIRKALSRWTEKLNEKYYLPADLGEVEDKAKSQALTKKIVPELLLSAGSFLGSIIGSVLIIVSLAVSNGATSGKAGSLACFLVGCCIMMTAYNMQAASLPSLYSKSLPVNLRTVLTPWYGATVALGKLVAPPVIAVIGGATRDNDGFIGAQGLCIGVALIACISVWLSMRPFVKAIALSN</sequence>
<feature type="transmembrane region" description="Helical" evidence="6">
    <location>
        <begin position="342"/>
        <end position="363"/>
    </location>
</feature>
<feature type="transmembrane region" description="Helical" evidence="6">
    <location>
        <begin position="445"/>
        <end position="466"/>
    </location>
</feature>
<dbReference type="SUPFAM" id="SSF103473">
    <property type="entry name" value="MFS general substrate transporter"/>
    <property type="match status" value="1"/>
</dbReference>
<proteinExistence type="predicted"/>
<evidence type="ECO:0000256" key="4">
    <source>
        <dbReference type="ARBA" id="ARBA00022989"/>
    </source>
</evidence>
<feature type="transmembrane region" description="Helical" evidence="6">
    <location>
        <begin position="20"/>
        <end position="45"/>
    </location>
</feature>
<evidence type="ECO:0000256" key="6">
    <source>
        <dbReference type="SAM" id="Phobius"/>
    </source>
</evidence>
<evidence type="ECO:0000313" key="8">
    <source>
        <dbReference type="Proteomes" id="UP001219567"/>
    </source>
</evidence>
<dbReference type="PANTHER" id="PTHR23510:SF3">
    <property type="entry name" value="MAJOR FACILITATOR SUPERFAMILY DOMAIN-CONTAINING PROTEIN 8"/>
    <property type="match status" value="1"/>
</dbReference>
<dbReference type="GO" id="GO:0022857">
    <property type="term" value="F:transmembrane transporter activity"/>
    <property type="evidence" value="ECO:0007669"/>
    <property type="project" value="InterPro"/>
</dbReference>
<evidence type="ECO:0000256" key="1">
    <source>
        <dbReference type="ARBA" id="ARBA00004127"/>
    </source>
</evidence>
<dbReference type="Gene3D" id="1.20.1250.20">
    <property type="entry name" value="MFS general substrate transporter like domains"/>
    <property type="match status" value="1"/>
</dbReference>
<feature type="transmembrane region" description="Helical" evidence="6">
    <location>
        <begin position="65"/>
        <end position="84"/>
    </location>
</feature>
<dbReference type="InterPro" id="IPR011701">
    <property type="entry name" value="MFS"/>
</dbReference>